<dbReference type="Pfam" id="PF01547">
    <property type="entry name" value="SBP_bac_1"/>
    <property type="match status" value="1"/>
</dbReference>
<dbReference type="PANTHER" id="PTHR43649">
    <property type="entry name" value="ARABINOSE-BINDING PROTEIN-RELATED"/>
    <property type="match status" value="1"/>
</dbReference>
<dbReference type="Proteomes" id="UP000594468">
    <property type="component" value="Chromosome"/>
</dbReference>
<sequence length="436" mass="48390">MKKTTVFLSMLLLLALAISPITAQEPIEFMRFFGECEDEYSDIADLSDPSNFAGECSIIQIMTNAYNAENPDNAVTTTVVDWPGYTELNTRLAAGDAPDVMILHGIRIPNYASRGLLTPLDPYLEQYGIDINDFTDTARSYVSYEDQLYGIPLDVHGHLYYINLDLWEQAGMLDENGMPIIPTNVDDWRAAAQTFYDATGVPFFEFPAGGTDMSRDWMALVYQQGGTIQDDAGNPTVNTPEGLAALELILSVYDGVMSSETGATDRVEAFANNLTGSTREGTWQVNNIDAQAASPDIPLERFYVTSFPQFFDQPATWSSTHAMIVPLGLNPDPERIDRVMKFLSWMNEHNSAWAYTGHVPVNKSFLESADFEAIPHRGEYANFSTEAVPMPRLNWVTAFEDIMNEEIQSAVLGDKSAEQALADAQSRFDDFAAFGQ</sequence>
<evidence type="ECO:0000313" key="2">
    <source>
        <dbReference type="EMBL" id="QPC83392.1"/>
    </source>
</evidence>
<feature type="signal peptide" evidence="1">
    <location>
        <begin position="1"/>
        <end position="23"/>
    </location>
</feature>
<dbReference type="RefSeq" id="WP_195171459.1">
    <property type="nucleotide sequence ID" value="NZ_CP062983.1"/>
</dbReference>
<accession>A0A7S8EAH5</accession>
<dbReference type="AlphaFoldDB" id="A0A7S8EAH5"/>
<dbReference type="KEGG" id="pmet:G4Y79_03145"/>
<keyword evidence="1" id="KW-0732">Signal</keyword>
<proteinExistence type="predicted"/>
<gene>
    <name evidence="2" type="ORF">G4Y79_03145</name>
</gene>
<dbReference type="SUPFAM" id="SSF53850">
    <property type="entry name" value="Periplasmic binding protein-like II"/>
    <property type="match status" value="1"/>
</dbReference>
<dbReference type="EMBL" id="CP062983">
    <property type="protein sequence ID" value="QPC83392.1"/>
    <property type="molecule type" value="Genomic_DNA"/>
</dbReference>
<dbReference type="PANTHER" id="PTHR43649:SF14">
    <property type="entry name" value="BLR3389 PROTEIN"/>
    <property type="match status" value="1"/>
</dbReference>
<keyword evidence="3" id="KW-1185">Reference proteome</keyword>
<organism evidence="2 3">
    <name type="scientific">Phototrophicus methaneseepsis</name>
    <dbReference type="NCBI Taxonomy" id="2710758"/>
    <lineage>
        <taxon>Bacteria</taxon>
        <taxon>Bacillati</taxon>
        <taxon>Chloroflexota</taxon>
        <taxon>Candidatus Thermofontia</taxon>
        <taxon>Phototrophicales</taxon>
        <taxon>Phototrophicaceae</taxon>
        <taxon>Phototrophicus</taxon>
    </lineage>
</organism>
<evidence type="ECO:0000313" key="3">
    <source>
        <dbReference type="Proteomes" id="UP000594468"/>
    </source>
</evidence>
<dbReference type="InterPro" id="IPR006059">
    <property type="entry name" value="SBP"/>
</dbReference>
<evidence type="ECO:0000256" key="1">
    <source>
        <dbReference type="SAM" id="SignalP"/>
    </source>
</evidence>
<dbReference type="InterPro" id="IPR050490">
    <property type="entry name" value="Bact_solute-bd_prot1"/>
</dbReference>
<protein>
    <submittedName>
        <fullName evidence="2">Extracellular solute-binding protein</fullName>
    </submittedName>
</protein>
<dbReference type="Gene3D" id="3.40.190.10">
    <property type="entry name" value="Periplasmic binding protein-like II"/>
    <property type="match status" value="1"/>
</dbReference>
<feature type="chain" id="PRO_5032763931" evidence="1">
    <location>
        <begin position="24"/>
        <end position="436"/>
    </location>
</feature>
<name>A0A7S8EAH5_9CHLR</name>
<reference evidence="2 3" key="1">
    <citation type="submission" date="2020-02" db="EMBL/GenBank/DDBJ databases">
        <authorList>
            <person name="Zheng R.K."/>
            <person name="Sun C.M."/>
        </authorList>
    </citation>
    <scope>NUCLEOTIDE SEQUENCE [LARGE SCALE GENOMIC DNA]</scope>
    <source>
        <strain evidence="3">rifampicinis</strain>
    </source>
</reference>